<proteinExistence type="predicted"/>
<keyword evidence="2" id="KW-0808">Transferase</keyword>
<protein>
    <submittedName>
        <fullName evidence="2">Class I SAM-dependent methyltransferase</fullName>
    </submittedName>
</protein>
<feature type="region of interest" description="Disordered" evidence="1">
    <location>
        <begin position="333"/>
        <end position="357"/>
    </location>
</feature>
<dbReference type="AlphaFoldDB" id="A0A4D7Z7H7"/>
<dbReference type="InterPro" id="IPR029063">
    <property type="entry name" value="SAM-dependent_MTases_sf"/>
</dbReference>
<evidence type="ECO:0000313" key="3">
    <source>
        <dbReference type="Proteomes" id="UP000298649"/>
    </source>
</evidence>
<keyword evidence="2" id="KW-0489">Methyltransferase</keyword>
<gene>
    <name evidence="2" type="ORF">CFBP7129_27910</name>
</gene>
<dbReference type="GO" id="GO:0008168">
    <property type="term" value="F:methyltransferase activity"/>
    <property type="evidence" value="ECO:0007669"/>
    <property type="project" value="UniProtKB-KW"/>
</dbReference>
<organism evidence="2 3">
    <name type="scientific">Agrobacterium tumefaciens</name>
    <dbReference type="NCBI Taxonomy" id="358"/>
    <lineage>
        <taxon>Bacteria</taxon>
        <taxon>Pseudomonadati</taxon>
        <taxon>Pseudomonadota</taxon>
        <taxon>Alphaproteobacteria</taxon>
        <taxon>Hyphomicrobiales</taxon>
        <taxon>Rhizobiaceae</taxon>
        <taxon>Rhizobium/Agrobacterium group</taxon>
        <taxon>Agrobacterium</taxon>
        <taxon>Agrobacterium tumefaciens complex</taxon>
    </lineage>
</organism>
<keyword evidence="2" id="KW-0614">Plasmid</keyword>
<dbReference type="Gene3D" id="3.40.50.150">
    <property type="entry name" value="Vaccinia Virus protein VP39"/>
    <property type="match status" value="1"/>
</dbReference>
<feature type="compositionally biased region" description="Polar residues" evidence="1">
    <location>
        <begin position="342"/>
        <end position="357"/>
    </location>
</feature>
<name>A0A4D7Z7H7_AGRTU</name>
<dbReference type="RefSeq" id="WP_137006316.1">
    <property type="nucleotide sequence ID" value="NZ_CP039924.1"/>
</dbReference>
<accession>A0A4D7Z7H7</accession>
<dbReference type="GO" id="GO:0032259">
    <property type="term" value="P:methylation"/>
    <property type="evidence" value="ECO:0007669"/>
    <property type="project" value="UniProtKB-KW"/>
</dbReference>
<dbReference type="SUPFAM" id="SSF53335">
    <property type="entry name" value="S-adenosyl-L-methionine-dependent methyltransferases"/>
    <property type="match status" value="1"/>
</dbReference>
<dbReference type="CDD" id="cd02440">
    <property type="entry name" value="AdoMet_MTases"/>
    <property type="match status" value="1"/>
</dbReference>
<evidence type="ECO:0000313" key="2">
    <source>
        <dbReference type="EMBL" id="QCL97980.1"/>
    </source>
</evidence>
<geneLocation type="plasmid" evidence="3">
    <name>patcfbp7129a</name>
</geneLocation>
<reference evidence="2 3" key="1">
    <citation type="submission" date="2019-04" db="EMBL/GenBank/DDBJ databases">
        <title>Complete genome sequence of Agrobacterium tumefaciens CFBP7129.</title>
        <authorList>
            <person name="Haryono M."/>
            <person name="Lin Y.-C."/>
            <person name="Lai E.-M."/>
            <person name="Kuo C.-H."/>
        </authorList>
    </citation>
    <scope>NUCLEOTIDE SEQUENCE [LARGE SCALE GENOMIC DNA]</scope>
    <source>
        <strain evidence="2 3">CFBP7129</strain>
        <plasmid evidence="3">patcfbp7129a</plasmid>
    </source>
</reference>
<evidence type="ECO:0000256" key="1">
    <source>
        <dbReference type="SAM" id="MobiDB-lite"/>
    </source>
</evidence>
<dbReference type="EMBL" id="CP039924">
    <property type="protein sequence ID" value="QCL97980.1"/>
    <property type="molecule type" value="Genomic_DNA"/>
</dbReference>
<dbReference type="Proteomes" id="UP000298649">
    <property type="component" value="Plasmid pAtCFBP7129a"/>
</dbReference>
<sequence>MDDTVKNAWRRAPRLNEFSDFFEKTAGGLEGAPDYGAPIASADLLRFDLDCLTYADTHRRLWGRFEHHYFASIPYRLEEECRIAAAAFRFCLRAWAQEGRPAALYTLGAGAGSLSRSLAKLGDGRIITLNCSPTVANRVCFYEKRGSEYAQFFEGPFFELDAGRIATDRDLEPFRQGFDVLIEDTTFQMYGSDRDNQIRFVAGSLKPTGVLVQVQKLRHRDPLIYAERERQKDEVFKPRFFSPGQIAEKKREILNTMIDFQVDMETTIAAIGLSFRYSMVTWNSGNFYTIVSSNSRRSMIDFVTSLLHPAIPADFCNEQLPLTIVDDANEPLPKNHEWRAPQSVTPIKAQSSGTGGN</sequence>